<accession>A0A0G1AV73</accession>
<dbReference type="PANTHER" id="PTHR12302">
    <property type="entry name" value="EBNA2 BINDING PROTEIN P100"/>
    <property type="match status" value="1"/>
</dbReference>
<dbReference type="GO" id="GO:0016787">
    <property type="term" value="F:hydrolase activity"/>
    <property type="evidence" value="ECO:0007669"/>
    <property type="project" value="UniProtKB-KW"/>
</dbReference>
<dbReference type="PANTHER" id="PTHR12302:SF3">
    <property type="entry name" value="SERINE_THREONINE-PROTEIN KINASE 31"/>
    <property type="match status" value="1"/>
</dbReference>
<gene>
    <name evidence="5" type="ORF">UV33_C0016G0009</name>
</gene>
<comment type="caution">
    <text evidence="5">The sequence shown here is derived from an EMBL/GenBank/DDBJ whole genome shotgun (WGS) entry which is preliminary data.</text>
</comment>
<name>A0A0G1AV73_9BACT</name>
<dbReference type="AlphaFoldDB" id="A0A0G1AV73"/>
<evidence type="ECO:0000256" key="1">
    <source>
        <dbReference type="ARBA" id="ARBA00022722"/>
    </source>
</evidence>
<dbReference type="SUPFAM" id="SSF50199">
    <property type="entry name" value="Staphylococcal nuclease"/>
    <property type="match status" value="1"/>
</dbReference>
<evidence type="ECO:0000313" key="6">
    <source>
        <dbReference type="Proteomes" id="UP000034135"/>
    </source>
</evidence>
<dbReference type="SMART" id="SM00318">
    <property type="entry name" value="SNc"/>
    <property type="match status" value="1"/>
</dbReference>
<dbReference type="GO" id="GO:0004519">
    <property type="term" value="F:endonuclease activity"/>
    <property type="evidence" value="ECO:0007669"/>
    <property type="project" value="UniProtKB-KW"/>
</dbReference>
<reference evidence="5 6" key="1">
    <citation type="journal article" date="2015" name="Nature">
        <title>rRNA introns, odd ribosomes, and small enigmatic genomes across a large radiation of phyla.</title>
        <authorList>
            <person name="Brown C.T."/>
            <person name="Hug L.A."/>
            <person name="Thomas B.C."/>
            <person name="Sharon I."/>
            <person name="Castelle C.J."/>
            <person name="Singh A."/>
            <person name="Wilkins M.J."/>
            <person name="Williams K.H."/>
            <person name="Banfield J.F."/>
        </authorList>
    </citation>
    <scope>NUCLEOTIDE SEQUENCE [LARGE SCALE GENOMIC DNA]</scope>
</reference>
<evidence type="ECO:0000256" key="2">
    <source>
        <dbReference type="ARBA" id="ARBA00022759"/>
    </source>
</evidence>
<dbReference type="PROSITE" id="PS50830">
    <property type="entry name" value="TNASE_3"/>
    <property type="match status" value="1"/>
</dbReference>
<dbReference type="Pfam" id="PF00565">
    <property type="entry name" value="SNase"/>
    <property type="match status" value="1"/>
</dbReference>
<sequence>MQRKKIISLAAGLIIIGLLITFQGLGQVAQPPVQNTVPTPTIIRESTPSASLGVSGKEVLVVRVIDGDTIEVEGGQKVRYIGIDTPETVDPRRPVGCFGKEASGENRRLIEGKNVLLVKDVSDTDKFGRLLRYVYITTDNGSAIFVNDHLVRQGYAHASTYPPDVKFTDRFLQAEKEAREGNRGLWQKCN</sequence>
<proteinExistence type="predicted"/>
<dbReference type="InterPro" id="IPR035437">
    <property type="entry name" value="SNase_OB-fold_sf"/>
</dbReference>
<dbReference type="EMBL" id="LCEB01000016">
    <property type="protein sequence ID" value="KKS64869.1"/>
    <property type="molecule type" value="Genomic_DNA"/>
</dbReference>
<evidence type="ECO:0000256" key="3">
    <source>
        <dbReference type="ARBA" id="ARBA00022801"/>
    </source>
</evidence>
<dbReference type="Proteomes" id="UP000034135">
    <property type="component" value="Unassembled WGS sequence"/>
</dbReference>
<dbReference type="InterPro" id="IPR016071">
    <property type="entry name" value="Staphylococal_nuclease_OB-fold"/>
</dbReference>
<feature type="domain" description="TNase-like" evidence="4">
    <location>
        <begin position="55"/>
        <end position="188"/>
    </location>
</feature>
<dbReference type="Gene3D" id="2.40.50.90">
    <property type="match status" value="1"/>
</dbReference>
<protein>
    <recommendedName>
        <fullName evidence="4">TNase-like domain-containing protein</fullName>
    </recommendedName>
</protein>
<organism evidence="5 6">
    <name type="scientific">Candidatus Daviesbacteria bacterium GW2011_GWA1_42_6</name>
    <dbReference type="NCBI Taxonomy" id="1618420"/>
    <lineage>
        <taxon>Bacteria</taxon>
        <taxon>Candidatus Daviesiibacteriota</taxon>
    </lineage>
</organism>
<keyword evidence="1" id="KW-0540">Nuclease</keyword>
<keyword evidence="2" id="KW-0255">Endonuclease</keyword>
<evidence type="ECO:0000313" key="5">
    <source>
        <dbReference type="EMBL" id="KKS64869.1"/>
    </source>
</evidence>
<evidence type="ECO:0000259" key="4">
    <source>
        <dbReference type="PROSITE" id="PS50830"/>
    </source>
</evidence>
<keyword evidence="3" id="KW-0378">Hydrolase</keyword>